<feature type="domain" description="MacB-like periplasmic core" evidence="8">
    <location>
        <begin position="20"/>
        <end position="230"/>
    </location>
</feature>
<feature type="transmembrane region" description="Helical" evidence="6">
    <location>
        <begin position="319"/>
        <end position="341"/>
    </location>
</feature>
<gene>
    <name evidence="10" type="ORF">DWU89_14205</name>
    <name evidence="9" type="ORF">H8784_13845</name>
</gene>
<dbReference type="PANTHER" id="PTHR30572">
    <property type="entry name" value="MEMBRANE COMPONENT OF TRANSPORTER-RELATED"/>
    <property type="match status" value="1"/>
</dbReference>
<keyword evidence="5 6" id="KW-0472">Membrane</keyword>
<feature type="transmembrane region" description="Helical" evidence="6">
    <location>
        <begin position="265"/>
        <end position="289"/>
    </location>
</feature>
<evidence type="ECO:0000313" key="11">
    <source>
        <dbReference type="Proteomes" id="UP000256321"/>
    </source>
</evidence>
<dbReference type="EMBL" id="JACRTI010000037">
    <property type="protein sequence ID" value="MBC8602797.1"/>
    <property type="molecule type" value="Genomic_DNA"/>
</dbReference>
<feature type="transmembrane region" description="Helical" evidence="6">
    <location>
        <begin position="719"/>
        <end position="738"/>
    </location>
</feature>
<dbReference type="Proteomes" id="UP000629596">
    <property type="component" value="Unassembled WGS sequence"/>
</dbReference>
<dbReference type="Pfam" id="PF02687">
    <property type="entry name" value="FtsX"/>
    <property type="match status" value="1"/>
</dbReference>
<dbReference type="Proteomes" id="UP000256321">
    <property type="component" value="Unassembled WGS sequence"/>
</dbReference>
<feature type="transmembrane region" description="Helical" evidence="6">
    <location>
        <begin position="406"/>
        <end position="425"/>
    </location>
</feature>
<dbReference type="GO" id="GO:0022857">
    <property type="term" value="F:transmembrane transporter activity"/>
    <property type="evidence" value="ECO:0007669"/>
    <property type="project" value="TreeGrafter"/>
</dbReference>
<comment type="subcellular location">
    <subcellularLocation>
        <location evidence="1">Cell membrane</location>
        <topology evidence="1">Multi-pass membrane protein</topology>
    </subcellularLocation>
</comment>
<dbReference type="Pfam" id="PF12704">
    <property type="entry name" value="MacB_PCD"/>
    <property type="match status" value="1"/>
</dbReference>
<evidence type="ECO:0000256" key="2">
    <source>
        <dbReference type="ARBA" id="ARBA00022475"/>
    </source>
</evidence>
<comment type="caution">
    <text evidence="10">The sequence shown here is derived from an EMBL/GenBank/DDBJ whole genome shotgun (WGS) entry which is preliminary data.</text>
</comment>
<feature type="transmembrane region" description="Helical" evidence="6">
    <location>
        <begin position="365"/>
        <end position="386"/>
    </location>
</feature>
<keyword evidence="3 6" id="KW-0812">Transmembrane</keyword>
<protein>
    <submittedName>
        <fullName evidence="10">ABC transporter permease</fullName>
    </submittedName>
</protein>
<keyword evidence="12" id="KW-1185">Reference proteome</keyword>
<evidence type="ECO:0000313" key="9">
    <source>
        <dbReference type="EMBL" id="MBC8602797.1"/>
    </source>
</evidence>
<evidence type="ECO:0000259" key="8">
    <source>
        <dbReference type="Pfam" id="PF12704"/>
    </source>
</evidence>
<dbReference type="GO" id="GO:0005886">
    <property type="term" value="C:plasma membrane"/>
    <property type="evidence" value="ECO:0007669"/>
    <property type="project" value="UniProtKB-SubCell"/>
</dbReference>
<dbReference type="InterPro" id="IPR003838">
    <property type="entry name" value="ABC3_permease_C"/>
</dbReference>
<dbReference type="EMBL" id="QREV01000037">
    <property type="protein sequence ID" value="RDU48493.1"/>
    <property type="molecule type" value="Genomic_DNA"/>
</dbReference>
<evidence type="ECO:0000256" key="1">
    <source>
        <dbReference type="ARBA" id="ARBA00004651"/>
    </source>
</evidence>
<accession>A0A3D8HBX9</accession>
<keyword evidence="4 6" id="KW-1133">Transmembrane helix</keyword>
<feature type="domain" description="ABC3 transporter permease C-terminal" evidence="7">
    <location>
        <begin position="670"/>
        <end position="783"/>
    </location>
</feature>
<feature type="transmembrane region" description="Helical" evidence="6">
    <location>
        <begin position="663"/>
        <end position="687"/>
    </location>
</feature>
<organism evidence="10 11">
    <name type="scientific">Parabacteroides acidifaciens</name>
    <dbReference type="NCBI Taxonomy" id="2290935"/>
    <lineage>
        <taxon>Bacteria</taxon>
        <taxon>Pseudomonadati</taxon>
        <taxon>Bacteroidota</taxon>
        <taxon>Bacteroidia</taxon>
        <taxon>Bacteroidales</taxon>
        <taxon>Tannerellaceae</taxon>
        <taxon>Parabacteroides</taxon>
    </lineage>
</organism>
<evidence type="ECO:0000256" key="4">
    <source>
        <dbReference type="ARBA" id="ARBA00022989"/>
    </source>
</evidence>
<sequence>MLSHYIKVSFRELLKYRTQSVVSIIGLAIGFTAFILGGYWLWWETHFDNFHPEADRLYCLTTEGLVKRANGTNSDLDQLHVDDRKELFQLLPEIEASCSFNHLSFTLKQKDETISLHGMESDHSFFDLFWADFIAGTYKGKSPDGSNVILTERTARKLFGTTDCVGKEVALDEDLRPVVAGVIRNYPDNTDLLFDFLLIRSPRPNHVKRMTTYVRLQKNASIIQVHTKLARYKSRADKKWKIHLLTAPEVHLRCHPELTDRIRNIHILALAGAMAFLSALINLLVLFIGQQQRKQQKNRTYLCVGASTKSMMLKGCTELVLPLLIAFLIAFCLIESIYPYYESYTTWNRYGIYEDVSRHLSRVSLFGNMISIAGTSILAFLLVCYYPIRSLLEHKIQKPVLFKRSLIVVQIFIGSLFFITSLGLFRQLHFILSKDKGIDYSQVIQVDLGFSTAYQTDLSVLKPEMANHPYVKGVTFTCGNAPVFTEQGDWYGSFYTHFCFDPAEPDPNRSDPVLVADKDFFSFFGLQLQSGSWLTDANAYGFLVNETCLQTLGYADLFERSVYNPENKQASPLKVCGVIHDYMYAPMQYPVLPLFFTTFDNPMVKGFEPAYLFYIRYAPGHKKEVLEHLREVTSHIQNDNINRNKMFTELSDLVDTFNRPEKVIFTIFSILSLVCILISTFGIYSLVSLSTEQRRKEIAIRKVNGATFYHILQLFFREYFLLVTLGNAFALPVGYLLAKRWLETYANHTTLPAWLFLLVFIITSGIVLLSIFQQVKRAAATNPAEVIKTE</sequence>
<feature type="transmembrane region" description="Helical" evidence="6">
    <location>
        <begin position="21"/>
        <end position="43"/>
    </location>
</feature>
<proteinExistence type="predicted"/>
<evidence type="ECO:0000313" key="10">
    <source>
        <dbReference type="EMBL" id="RDU48493.1"/>
    </source>
</evidence>
<name>A0A3D8HBX9_9BACT</name>
<dbReference type="InterPro" id="IPR025857">
    <property type="entry name" value="MacB_PCD"/>
</dbReference>
<keyword evidence="2" id="KW-1003">Cell membrane</keyword>
<evidence type="ECO:0000256" key="5">
    <source>
        <dbReference type="ARBA" id="ARBA00023136"/>
    </source>
</evidence>
<reference evidence="10 11" key="1">
    <citation type="submission" date="2018-07" db="EMBL/GenBank/DDBJ databases">
        <title>Parabacteroides acidifaciens nov. sp., isolated from human feces.</title>
        <authorList>
            <person name="Wang Y.J."/>
        </authorList>
    </citation>
    <scope>NUCLEOTIDE SEQUENCE [LARGE SCALE GENOMIC DNA]</scope>
    <source>
        <strain evidence="10 11">426-9</strain>
    </source>
</reference>
<dbReference type="RefSeq" id="WP_115500294.1">
    <property type="nucleotide sequence ID" value="NZ_JACRTI010000037.1"/>
</dbReference>
<dbReference type="InterPro" id="IPR050250">
    <property type="entry name" value="Macrolide_Exporter_MacB"/>
</dbReference>
<evidence type="ECO:0000259" key="7">
    <source>
        <dbReference type="Pfam" id="PF02687"/>
    </source>
</evidence>
<evidence type="ECO:0000256" key="3">
    <source>
        <dbReference type="ARBA" id="ARBA00022692"/>
    </source>
</evidence>
<reference evidence="9 12" key="2">
    <citation type="submission" date="2020-08" db="EMBL/GenBank/DDBJ databases">
        <title>Genome public.</title>
        <authorList>
            <person name="Liu C."/>
            <person name="Sun Q."/>
        </authorList>
    </citation>
    <scope>NUCLEOTIDE SEQUENCE [LARGE SCALE GENOMIC DNA]</scope>
    <source>
        <strain evidence="9 12">426_9</strain>
    </source>
</reference>
<evidence type="ECO:0000313" key="12">
    <source>
        <dbReference type="Proteomes" id="UP000629596"/>
    </source>
</evidence>
<evidence type="ECO:0000256" key="6">
    <source>
        <dbReference type="SAM" id="Phobius"/>
    </source>
</evidence>
<dbReference type="AlphaFoldDB" id="A0A3D8HBX9"/>
<feature type="transmembrane region" description="Helical" evidence="6">
    <location>
        <begin position="753"/>
        <end position="772"/>
    </location>
</feature>
<dbReference type="PANTHER" id="PTHR30572:SF18">
    <property type="entry name" value="ABC-TYPE MACROLIDE FAMILY EXPORT SYSTEM PERMEASE COMPONENT 2"/>
    <property type="match status" value="1"/>
</dbReference>